<evidence type="ECO:0000256" key="5">
    <source>
        <dbReference type="ARBA" id="ARBA00023002"/>
    </source>
</evidence>
<dbReference type="PRINTS" id="PR00463">
    <property type="entry name" value="EP450I"/>
</dbReference>
<proteinExistence type="inferred from homology"/>
<dbReference type="PANTHER" id="PTHR46300">
    <property type="entry name" value="P450, PUTATIVE (EUROFUNG)-RELATED-RELATED"/>
    <property type="match status" value="1"/>
</dbReference>
<accession>A0AA38X5A1</accession>
<feature type="chain" id="PRO_5041393170" description="Cytochrome P450" evidence="8">
    <location>
        <begin position="17"/>
        <end position="205"/>
    </location>
</feature>
<comment type="caution">
    <text evidence="9">The sequence shown here is derived from an EMBL/GenBank/DDBJ whole genome shotgun (WGS) entry which is preliminary data.</text>
</comment>
<evidence type="ECO:0000313" key="9">
    <source>
        <dbReference type="EMBL" id="KAJ9607006.1"/>
    </source>
</evidence>
<gene>
    <name evidence="9" type="ORF">H2200_009017</name>
</gene>
<evidence type="ECO:0000256" key="6">
    <source>
        <dbReference type="ARBA" id="ARBA00023004"/>
    </source>
</evidence>
<keyword evidence="6" id="KW-0408">Iron</keyword>
<dbReference type="GO" id="GO:0005506">
    <property type="term" value="F:iron ion binding"/>
    <property type="evidence" value="ECO:0007669"/>
    <property type="project" value="InterPro"/>
</dbReference>
<name>A0AA38X5A1_9EURO</name>
<evidence type="ECO:0000256" key="2">
    <source>
        <dbReference type="ARBA" id="ARBA00010617"/>
    </source>
</evidence>
<dbReference type="AlphaFoldDB" id="A0AA38X5A1"/>
<feature type="signal peptide" evidence="8">
    <location>
        <begin position="1"/>
        <end position="16"/>
    </location>
</feature>
<keyword evidence="3" id="KW-0349">Heme</keyword>
<dbReference type="SUPFAM" id="SSF48264">
    <property type="entry name" value="Cytochrome P450"/>
    <property type="match status" value="1"/>
</dbReference>
<dbReference type="Pfam" id="PF00067">
    <property type="entry name" value="p450"/>
    <property type="match status" value="1"/>
</dbReference>
<dbReference type="GO" id="GO:0020037">
    <property type="term" value="F:heme binding"/>
    <property type="evidence" value="ECO:0007669"/>
    <property type="project" value="InterPro"/>
</dbReference>
<dbReference type="PANTHER" id="PTHR46300:SF1">
    <property type="entry name" value="P450, PUTATIVE (EUROFUNG)-RELATED"/>
    <property type="match status" value="1"/>
</dbReference>
<dbReference type="InterPro" id="IPR050364">
    <property type="entry name" value="Cytochrome_P450_fung"/>
</dbReference>
<evidence type="ECO:0000256" key="1">
    <source>
        <dbReference type="ARBA" id="ARBA00001971"/>
    </source>
</evidence>
<evidence type="ECO:0000256" key="4">
    <source>
        <dbReference type="ARBA" id="ARBA00022723"/>
    </source>
</evidence>
<dbReference type="Gene3D" id="1.10.630.10">
    <property type="entry name" value="Cytochrome P450"/>
    <property type="match status" value="1"/>
</dbReference>
<dbReference type="EMBL" id="JAPDRK010000013">
    <property type="protein sequence ID" value="KAJ9607006.1"/>
    <property type="molecule type" value="Genomic_DNA"/>
</dbReference>
<dbReference type="InterPro" id="IPR001128">
    <property type="entry name" value="Cyt_P450"/>
</dbReference>
<dbReference type="InterPro" id="IPR002401">
    <property type="entry name" value="Cyt_P450_E_grp-I"/>
</dbReference>
<dbReference type="InterPro" id="IPR036396">
    <property type="entry name" value="Cyt_P450_sf"/>
</dbReference>
<comment type="cofactor">
    <cofactor evidence="1">
        <name>heme</name>
        <dbReference type="ChEBI" id="CHEBI:30413"/>
    </cofactor>
</comment>
<keyword evidence="5" id="KW-0560">Oxidoreductase</keyword>
<keyword evidence="10" id="KW-1185">Reference proteome</keyword>
<evidence type="ECO:0000256" key="3">
    <source>
        <dbReference type="ARBA" id="ARBA00022617"/>
    </source>
</evidence>
<evidence type="ECO:0008006" key="11">
    <source>
        <dbReference type="Google" id="ProtNLM"/>
    </source>
</evidence>
<evidence type="ECO:0000313" key="10">
    <source>
        <dbReference type="Proteomes" id="UP001172673"/>
    </source>
</evidence>
<comment type="similarity">
    <text evidence="2">Belongs to the cytochrome P450 family.</text>
</comment>
<dbReference type="GO" id="GO:0016705">
    <property type="term" value="F:oxidoreductase activity, acting on paired donors, with incorporation or reduction of molecular oxygen"/>
    <property type="evidence" value="ECO:0007669"/>
    <property type="project" value="InterPro"/>
</dbReference>
<dbReference type="Proteomes" id="UP001172673">
    <property type="component" value="Unassembled WGS sequence"/>
</dbReference>
<keyword evidence="7" id="KW-0503">Monooxygenase</keyword>
<protein>
    <recommendedName>
        <fullName evidence="11">Cytochrome P450</fullName>
    </recommendedName>
</protein>
<keyword evidence="4" id="KW-0479">Metal-binding</keyword>
<evidence type="ECO:0000256" key="7">
    <source>
        <dbReference type="ARBA" id="ARBA00023033"/>
    </source>
</evidence>
<dbReference type="GO" id="GO:0004497">
    <property type="term" value="F:monooxygenase activity"/>
    <property type="evidence" value="ECO:0007669"/>
    <property type="project" value="UniProtKB-KW"/>
</dbReference>
<organism evidence="9 10">
    <name type="scientific">Cladophialophora chaetospira</name>
    <dbReference type="NCBI Taxonomy" id="386627"/>
    <lineage>
        <taxon>Eukaryota</taxon>
        <taxon>Fungi</taxon>
        <taxon>Dikarya</taxon>
        <taxon>Ascomycota</taxon>
        <taxon>Pezizomycotina</taxon>
        <taxon>Eurotiomycetes</taxon>
        <taxon>Chaetothyriomycetidae</taxon>
        <taxon>Chaetothyriales</taxon>
        <taxon>Herpotrichiellaceae</taxon>
        <taxon>Cladophialophora</taxon>
    </lineage>
</organism>
<reference evidence="9" key="1">
    <citation type="submission" date="2022-10" db="EMBL/GenBank/DDBJ databases">
        <title>Culturing micro-colonial fungi from biological soil crusts in the Mojave desert and describing Neophaeococcomyces mojavensis, and introducing the new genera and species Taxawa tesnikishii.</title>
        <authorList>
            <person name="Kurbessoian T."/>
            <person name="Stajich J.E."/>
        </authorList>
    </citation>
    <scope>NUCLEOTIDE SEQUENCE</scope>
    <source>
        <strain evidence="9">TK_41</strain>
    </source>
</reference>
<sequence length="205" mass="23168">MQTVYLILALAVVASALLRYYEHNRNKGLPPGPPLLPLIGNLHQAPEKVPWRTYEQWTKKYGPTFSLQYGLSTVIMLGTHDSARDLLEKRSNIYSGRPRLVMADDCVTRGRHIMLMTYGPKWRTHTKFQASVLNIRVSQSYKPVQDLESKQLLCELLTSNEFAKIFHRYTASLMFALAYGKRSPTGQDPEILGADAVNANFLLAG</sequence>
<keyword evidence="8" id="KW-0732">Signal</keyword>
<evidence type="ECO:0000256" key="8">
    <source>
        <dbReference type="SAM" id="SignalP"/>
    </source>
</evidence>